<protein>
    <recommendedName>
        <fullName evidence="3">Alginate export</fullName>
    </recommendedName>
</protein>
<evidence type="ECO:0000313" key="2">
    <source>
        <dbReference type="Proteomes" id="UP001365846"/>
    </source>
</evidence>
<comment type="caution">
    <text evidence="1">The sequence shown here is derived from an EMBL/GenBank/DDBJ whole genome shotgun (WGS) entry which is preliminary data.</text>
</comment>
<reference evidence="1 2" key="1">
    <citation type="submission" date="2024-03" db="EMBL/GenBank/DDBJ databases">
        <title>Novel species of the genus Variovorax.</title>
        <authorList>
            <person name="Liu Q."/>
            <person name="Xin Y.-H."/>
        </authorList>
    </citation>
    <scope>NUCLEOTIDE SEQUENCE [LARGE SCALE GENOMIC DNA]</scope>
    <source>
        <strain evidence="1 2">KACC 18899</strain>
    </source>
</reference>
<keyword evidence="2" id="KW-1185">Reference proteome</keyword>
<dbReference type="EMBL" id="JBBKZU010000012">
    <property type="protein sequence ID" value="MEJ8814367.1"/>
    <property type="molecule type" value="Genomic_DNA"/>
</dbReference>
<name>A0ABU8VMH8_9BURK</name>
<organism evidence="1 2">
    <name type="scientific">Variovorax ureilyticus</name>
    <dbReference type="NCBI Taxonomy" id="1836198"/>
    <lineage>
        <taxon>Bacteria</taxon>
        <taxon>Pseudomonadati</taxon>
        <taxon>Pseudomonadota</taxon>
        <taxon>Betaproteobacteria</taxon>
        <taxon>Burkholderiales</taxon>
        <taxon>Comamonadaceae</taxon>
        <taxon>Variovorax</taxon>
    </lineage>
</organism>
<evidence type="ECO:0008006" key="3">
    <source>
        <dbReference type="Google" id="ProtNLM"/>
    </source>
</evidence>
<accession>A0ABU8VMH8</accession>
<evidence type="ECO:0000313" key="1">
    <source>
        <dbReference type="EMBL" id="MEJ8814367.1"/>
    </source>
</evidence>
<gene>
    <name evidence="1" type="ORF">WKW77_25030</name>
</gene>
<dbReference type="RefSeq" id="WP_340359598.1">
    <property type="nucleotide sequence ID" value="NZ_JBBKZU010000012.1"/>
</dbReference>
<proteinExistence type="predicted"/>
<sequence>MVELDYLPIQYVRLMLQYTAYSKFNGGGWGYDGVTTRKPSDNNTWFFNVWFAY</sequence>
<dbReference type="Proteomes" id="UP001365846">
    <property type="component" value="Unassembled WGS sequence"/>
</dbReference>